<dbReference type="InterPro" id="IPR009060">
    <property type="entry name" value="UBA-like_sf"/>
</dbReference>
<dbReference type="InterPro" id="IPR042615">
    <property type="entry name" value="DHX57_UBA"/>
</dbReference>
<feature type="transmembrane region" description="Helical" evidence="6">
    <location>
        <begin position="686"/>
        <end position="708"/>
    </location>
</feature>
<evidence type="ECO:0000259" key="8">
    <source>
        <dbReference type="PROSITE" id="PS50103"/>
    </source>
</evidence>
<name>A0A8J6GFK8_MICOH</name>
<dbReference type="GO" id="GO:0008270">
    <property type="term" value="F:zinc ion binding"/>
    <property type="evidence" value="ECO:0007669"/>
    <property type="project" value="UniProtKB-KW"/>
</dbReference>
<dbReference type="SMART" id="SM00165">
    <property type="entry name" value="UBA"/>
    <property type="match status" value="1"/>
</dbReference>
<dbReference type="Gene3D" id="4.10.1000.10">
    <property type="entry name" value="Zinc finger, CCCH-type"/>
    <property type="match status" value="1"/>
</dbReference>
<keyword evidence="9" id="KW-0378">Hydrolase</keyword>
<keyword evidence="9" id="KW-0067">ATP-binding</keyword>
<feature type="transmembrane region" description="Helical" evidence="6">
    <location>
        <begin position="448"/>
        <end position="474"/>
    </location>
</feature>
<dbReference type="SUPFAM" id="SSF90229">
    <property type="entry name" value="CCCH zinc finger"/>
    <property type="match status" value="1"/>
</dbReference>
<feature type="domain" description="UBA" evidence="7">
    <location>
        <begin position="76"/>
        <end position="121"/>
    </location>
</feature>
<dbReference type="Pfam" id="PF00642">
    <property type="entry name" value="zf-CCCH"/>
    <property type="match status" value="1"/>
</dbReference>
<dbReference type="Pfam" id="PF05773">
    <property type="entry name" value="RWD"/>
    <property type="match status" value="1"/>
</dbReference>
<feature type="transmembrane region" description="Helical" evidence="6">
    <location>
        <begin position="630"/>
        <end position="649"/>
    </location>
</feature>
<feature type="transmembrane region" description="Helical" evidence="6">
    <location>
        <begin position="770"/>
        <end position="789"/>
    </location>
</feature>
<organism evidence="9 10">
    <name type="scientific">Microtus ochrogaster</name>
    <name type="common">Prairie vole</name>
    <dbReference type="NCBI Taxonomy" id="79684"/>
    <lineage>
        <taxon>Eukaryota</taxon>
        <taxon>Metazoa</taxon>
        <taxon>Chordata</taxon>
        <taxon>Craniata</taxon>
        <taxon>Vertebrata</taxon>
        <taxon>Euteleostomi</taxon>
        <taxon>Mammalia</taxon>
        <taxon>Eutheria</taxon>
        <taxon>Euarchontoglires</taxon>
        <taxon>Glires</taxon>
        <taxon>Rodentia</taxon>
        <taxon>Myomorpha</taxon>
        <taxon>Muroidea</taxon>
        <taxon>Cricetidae</taxon>
        <taxon>Arvicolinae</taxon>
        <taxon>Microtus</taxon>
    </lineage>
</organism>
<keyword evidence="6" id="KW-0812">Transmembrane</keyword>
<feature type="transmembrane region" description="Helical" evidence="6">
    <location>
        <begin position="598"/>
        <end position="618"/>
    </location>
</feature>
<dbReference type="SUPFAM" id="SSF46934">
    <property type="entry name" value="UBA-like"/>
    <property type="match status" value="1"/>
</dbReference>
<gene>
    <name evidence="9" type="ORF">LTLLF_156870</name>
</gene>
<dbReference type="InterPro" id="IPR006575">
    <property type="entry name" value="RWD_dom"/>
</dbReference>
<keyword evidence="1 4" id="KW-0479">Metal-binding</keyword>
<keyword evidence="3 4" id="KW-0862">Zinc</keyword>
<dbReference type="SMART" id="SM00356">
    <property type="entry name" value="ZnF_C3H1"/>
    <property type="match status" value="1"/>
</dbReference>
<evidence type="ECO:0000256" key="4">
    <source>
        <dbReference type="PROSITE-ProRule" id="PRU00723"/>
    </source>
</evidence>
<feature type="transmembrane region" description="Helical" evidence="6">
    <location>
        <begin position="486"/>
        <end position="509"/>
    </location>
</feature>
<evidence type="ECO:0000313" key="10">
    <source>
        <dbReference type="Proteomes" id="UP000710432"/>
    </source>
</evidence>
<dbReference type="GO" id="GO:0004386">
    <property type="term" value="F:helicase activity"/>
    <property type="evidence" value="ECO:0007669"/>
    <property type="project" value="UniProtKB-KW"/>
</dbReference>
<evidence type="ECO:0000256" key="5">
    <source>
        <dbReference type="SAM" id="MobiDB-lite"/>
    </source>
</evidence>
<keyword evidence="9" id="KW-0347">Helicase</keyword>
<reference evidence="9" key="1">
    <citation type="submission" date="2020-03" db="EMBL/GenBank/DDBJ databases">
        <title>Studies in the Genomics of Life Span.</title>
        <authorList>
            <person name="Glass D."/>
        </authorList>
    </citation>
    <scope>NUCLEOTIDE SEQUENCE</scope>
    <source>
        <strain evidence="9">LTLLF</strain>
        <tissue evidence="9">Muscle</tissue>
    </source>
</reference>
<keyword evidence="6" id="KW-0472">Membrane</keyword>
<dbReference type="CDD" id="cd23825">
    <property type="entry name" value="RWD_DHX57"/>
    <property type="match status" value="1"/>
</dbReference>
<dbReference type="Gene3D" id="1.10.8.10">
    <property type="entry name" value="DNA helicase RuvA subunit, C-terminal domain"/>
    <property type="match status" value="1"/>
</dbReference>
<evidence type="ECO:0000256" key="2">
    <source>
        <dbReference type="ARBA" id="ARBA00022771"/>
    </source>
</evidence>
<dbReference type="PROSITE" id="PS50030">
    <property type="entry name" value="UBA"/>
    <property type="match status" value="1"/>
</dbReference>
<feature type="zinc finger region" description="C3H1-type" evidence="4">
    <location>
        <begin position="200"/>
        <end position="227"/>
    </location>
</feature>
<dbReference type="EMBL" id="JAATJU010022700">
    <property type="protein sequence ID" value="KAH0509848.1"/>
    <property type="molecule type" value="Genomic_DNA"/>
</dbReference>
<dbReference type="AlphaFoldDB" id="A0A8J6GFK8"/>
<keyword evidence="6" id="KW-1133">Transmembrane helix</keyword>
<feature type="compositionally biased region" description="Acidic residues" evidence="5">
    <location>
        <begin position="31"/>
        <end position="48"/>
    </location>
</feature>
<comment type="caution">
    <text evidence="9">The sequence shown here is derived from an EMBL/GenBank/DDBJ whole genome shotgun (WGS) entry which is preliminary data.</text>
</comment>
<dbReference type="InterPro" id="IPR015940">
    <property type="entry name" value="UBA"/>
</dbReference>
<keyword evidence="2 4" id="KW-0863">Zinc-finger</keyword>
<feature type="compositionally biased region" description="Basic and acidic residues" evidence="5">
    <location>
        <begin position="1"/>
        <end position="17"/>
    </location>
</feature>
<dbReference type="InterPro" id="IPR000571">
    <property type="entry name" value="Znf_CCCH"/>
</dbReference>
<evidence type="ECO:0000256" key="1">
    <source>
        <dbReference type="ARBA" id="ARBA00022723"/>
    </source>
</evidence>
<dbReference type="InterPro" id="IPR036855">
    <property type="entry name" value="Znf_CCCH_sf"/>
</dbReference>
<evidence type="ECO:0000256" key="6">
    <source>
        <dbReference type="SAM" id="Phobius"/>
    </source>
</evidence>
<dbReference type="CDD" id="cd14317">
    <property type="entry name" value="UBA_DHX57"/>
    <property type="match status" value="1"/>
</dbReference>
<protein>
    <submittedName>
        <fullName evidence="9">Putative ATP-dependent RNA helicase DHX57</fullName>
    </submittedName>
</protein>
<feature type="domain" description="C3H1-type" evidence="8">
    <location>
        <begin position="200"/>
        <end position="227"/>
    </location>
</feature>
<evidence type="ECO:0000259" key="7">
    <source>
        <dbReference type="PROSITE" id="PS50030"/>
    </source>
</evidence>
<feature type="region of interest" description="Disordered" evidence="5">
    <location>
        <begin position="1"/>
        <end position="48"/>
    </location>
</feature>
<feature type="transmembrane region" description="Helical" evidence="6">
    <location>
        <begin position="521"/>
        <end position="541"/>
    </location>
</feature>
<feature type="transmembrane region" description="Helical" evidence="6">
    <location>
        <begin position="655"/>
        <end position="674"/>
    </location>
</feature>
<accession>A0A8J6GFK8</accession>
<feature type="transmembrane region" description="Helical" evidence="6">
    <location>
        <begin position="553"/>
        <end position="578"/>
    </location>
</feature>
<evidence type="ECO:0000256" key="3">
    <source>
        <dbReference type="ARBA" id="ARBA00022833"/>
    </source>
</evidence>
<dbReference type="PROSITE" id="PS50103">
    <property type="entry name" value="ZF_C3H1"/>
    <property type="match status" value="1"/>
</dbReference>
<dbReference type="Proteomes" id="UP000710432">
    <property type="component" value="Unassembled WGS sequence"/>
</dbReference>
<proteinExistence type="predicted"/>
<keyword evidence="9" id="KW-0547">Nucleotide-binding</keyword>
<sequence>MTSENQEKVKALLRDLQEQDVDAGSEKEISGEEEEEEEEEEPECDDEQCWPAGQEPAFIPDPIAWEYIGPEEVESPVPELTVSPFAVQKLSRYGFNTEHCHLALRVCDGDLGAALEHLLDQCFSEKFGERMRLSEAATLISLHECVEQRQEEALALRSICGEKFIERIQHRVWTIGLELEYLTNKFCKSKQKGGANSVRDTSPETCRFYLKGNCKFGSKCKFKHEVPPNQIIGRAERIVDDSHLNADNDPAFLYELEIRFSEDHKYPSQAPLVAFCSTNENLPLACRLHISEFLYGKALEFAKTSEPAVYSLMTLLEEESEIVKLLTNTRHKYSDPPVNSPLDPSETRPVKPAYRRPVVPSPFLSNQVPEVERLSELEEDADEGESPTPIVENESYVNLKKKSYKKYEWPAKSVYAENSRICKQFRLKQNKIFLYITGMSPPPPVARLYYMLLQICYMLLQICCMLLQICYMLLQICYMLLQICYMLLQICYMLLQIYYMLLQLFYMLLKLYYMLLKLYCMLLQLYYMLLQLYCMLLQLYYMLLQIDCMLLQLYYMLLQICYMLLQICYMLLQIYYMLLQLFYMLLKLYYMLLKLYCMLLQLYYMLLQLYCMLLQLYYMLLQIDCMLLQLYYMLLQICYMLLQICYMLLQICYMVLQICYMLLQICYMLLQIYYMLLQLFYMLLKLYYMLLKLYCMLLQLYYMLLQLYCMLLQLYYMLLQIDCMLLQLYYMLLQICYMLLQICYMLLQICYMVLQICYMLLQIYYMLLQIYYMLLQLFYMLLQLYYMLLQI</sequence>
<evidence type="ECO:0000313" key="9">
    <source>
        <dbReference type="EMBL" id="KAH0509848.1"/>
    </source>
</evidence>